<name>A0A8J2K4C8_9HEXA</name>
<dbReference type="GO" id="GO:0005737">
    <property type="term" value="C:cytoplasm"/>
    <property type="evidence" value="ECO:0007669"/>
    <property type="project" value="TreeGrafter"/>
</dbReference>
<protein>
    <recommendedName>
        <fullName evidence="11">Cytochrome P450</fullName>
    </recommendedName>
</protein>
<dbReference type="Proteomes" id="UP000708208">
    <property type="component" value="Unassembled WGS sequence"/>
</dbReference>
<keyword evidence="10" id="KW-1185">Reference proteome</keyword>
<keyword evidence="4" id="KW-0479">Metal-binding</keyword>
<dbReference type="InterPro" id="IPR050182">
    <property type="entry name" value="Cytochrome_P450_fam2"/>
</dbReference>
<keyword evidence="8" id="KW-0472">Membrane</keyword>
<dbReference type="PANTHER" id="PTHR24300:SF376">
    <property type="entry name" value="CYTOCHROME P450 15A1"/>
    <property type="match status" value="1"/>
</dbReference>
<evidence type="ECO:0000256" key="8">
    <source>
        <dbReference type="SAM" id="Phobius"/>
    </source>
</evidence>
<sequence>MTLFESVLFYLTVTLTLLWVYQIWDRKNRRLPPGPFQLPLIGSILQIVLADNKYPFKAVYKLSKKYGDVMSLKFGSVNAVVINGYDTIKNILNQEDFLNRFDTDWFLHRSFGKRIGILAASTEVWRPTRRFTMRNLRDFGFGKKHFQQKFLDTEMHDLSRLLDQAIEQNNGVIEPHTLFRIPSVNIAWASAAGSRFEHTDPKILKLVSLMSEFTSTASILDGVPAAFPFLLRWFPSFFSIQRLSDIDDEMHQFLRTLLSDIRGRETYKTDPDSFIEAFLQHMESDKIISPEDREVFSEESLISTLYDLFLAGSDTTSASMTFALMWLTMYPEVQEKLRNELETVIGNGRLATLEDKLSLPYARAVILELHRHNHLVPFMPRKVYKDTAYDKYIIPADTLVVVNLYSALMDDDFWGDPQNFRPSRFLDDKNNIINAERIINFAAGKRNCIGEIIAESTIFAFVTQLVQKYDFLPAKDGQVFNSDKIHGGVLSAHKYQIKVRRRV</sequence>
<keyword evidence="5" id="KW-0560">Oxidoreductase</keyword>
<keyword evidence="8" id="KW-0812">Transmembrane</keyword>
<gene>
    <name evidence="9" type="ORF">AFUS01_LOCUS9090</name>
</gene>
<dbReference type="FunFam" id="1.10.630.10:FF:000036">
    <property type="entry name" value="CYtochrome P450 family"/>
    <property type="match status" value="1"/>
</dbReference>
<dbReference type="OrthoDB" id="1055148at2759"/>
<evidence type="ECO:0000256" key="1">
    <source>
        <dbReference type="ARBA" id="ARBA00001971"/>
    </source>
</evidence>
<evidence type="ECO:0000313" key="9">
    <source>
        <dbReference type="EMBL" id="CAG7719784.1"/>
    </source>
</evidence>
<keyword evidence="6" id="KW-0408">Iron</keyword>
<keyword evidence="8" id="KW-1133">Transmembrane helix</keyword>
<organism evidence="9 10">
    <name type="scientific">Allacma fusca</name>
    <dbReference type="NCBI Taxonomy" id="39272"/>
    <lineage>
        <taxon>Eukaryota</taxon>
        <taxon>Metazoa</taxon>
        <taxon>Ecdysozoa</taxon>
        <taxon>Arthropoda</taxon>
        <taxon>Hexapoda</taxon>
        <taxon>Collembola</taxon>
        <taxon>Symphypleona</taxon>
        <taxon>Sminthuridae</taxon>
        <taxon>Allacma</taxon>
    </lineage>
</organism>
<dbReference type="GO" id="GO:0016712">
    <property type="term" value="F:oxidoreductase activity, acting on paired donors, with incorporation or reduction of molecular oxygen, reduced flavin or flavoprotein as one donor, and incorporation of one atom of oxygen"/>
    <property type="evidence" value="ECO:0007669"/>
    <property type="project" value="TreeGrafter"/>
</dbReference>
<dbReference type="GO" id="GO:0006082">
    <property type="term" value="P:organic acid metabolic process"/>
    <property type="evidence" value="ECO:0007669"/>
    <property type="project" value="TreeGrafter"/>
</dbReference>
<accession>A0A8J2K4C8</accession>
<dbReference type="GO" id="GO:0005506">
    <property type="term" value="F:iron ion binding"/>
    <property type="evidence" value="ECO:0007669"/>
    <property type="project" value="InterPro"/>
</dbReference>
<evidence type="ECO:0000313" key="10">
    <source>
        <dbReference type="Proteomes" id="UP000708208"/>
    </source>
</evidence>
<keyword evidence="3" id="KW-0349">Heme</keyword>
<dbReference type="Pfam" id="PF00067">
    <property type="entry name" value="p450"/>
    <property type="match status" value="1"/>
</dbReference>
<feature type="transmembrane region" description="Helical" evidence="8">
    <location>
        <begin position="7"/>
        <end position="24"/>
    </location>
</feature>
<reference evidence="9" key="1">
    <citation type="submission" date="2021-06" db="EMBL/GenBank/DDBJ databases">
        <authorList>
            <person name="Hodson N. C."/>
            <person name="Mongue J. A."/>
            <person name="Jaron S. K."/>
        </authorList>
    </citation>
    <scope>NUCLEOTIDE SEQUENCE</scope>
</reference>
<keyword evidence="7" id="KW-0503">Monooxygenase</keyword>
<dbReference type="EMBL" id="CAJVCH010064516">
    <property type="protein sequence ID" value="CAG7719784.1"/>
    <property type="molecule type" value="Genomic_DNA"/>
</dbReference>
<dbReference type="AlphaFoldDB" id="A0A8J2K4C8"/>
<dbReference type="GO" id="GO:0006805">
    <property type="term" value="P:xenobiotic metabolic process"/>
    <property type="evidence" value="ECO:0007669"/>
    <property type="project" value="TreeGrafter"/>
</dbReference>
<evidence type="ECO:0000256" key="3">
    <source>
        <dbReference type="ARBA" id="ARBA00022617"/>
    </source>
</evidence>
<dbReference type="InterPro" id="IPR001128">
    <property type="entry name" value="Cyt_P450"/>
</dbReference>
<comment type="caution">
    <text evidence="9">The sequence shown here is derived from an EMBL/GenBank/DDBJ whole genome shotgun (WGS) entry which is preliminary data.</text>
</comment>
<dbReference type="GO" id="GO:0008395">
    <property type="term" value="F:steroid hydroxylase activity"/>
    <property type="evidence" value="ECO:0007669"/>
    <property type="project" value="TreeGrafter"/>
</dbReference>
<evidence type="ECO:0000256" key="2">
    <source>
        <dbReference type="ARBA" id="ARBA00010617"/>
    </source>
</evidence>
<evidence type="ECO:0008006" key="11">
    <source>
        <dbReference type="Google" id="ProtNLM"/>
    </source>
</evidence>
<dbReference type="PANTHER" id="PTHR24300">
    <property type="entry name" value="CYTOCHROME P450 508A4-RELATED"/>
    <property type="match status" value="1"/>
</dbReference>
<comment type="similarity">
    <text evidence="2">Belongs to the cytochrome P450 family.</text>
</comment>
<dbReference type="GO" id="GO:0020037">
    <property type="term" value="F:heme binding"/>
    <property type="evidence" value="ECO:0007669"/>
    <property type="project" value="InterPro"/>
</dbReference>
<comment type="cofactor">
    <cofactor evidence="1">
        <name>heme</name>
        <dbReference type="ChEBI" id="CHEBI:30413"/>
    </cofactor>
</comment>
<evidence type="ECO:0000256" key="7">
    <source>
        <dbReference type="ARBA" id="ARBA00023033"/>
    </source>
</evidence>
<proteinExistence type="inferred from homology"/>
<evidence type="ECO:0000256" key="4">
    <source>
        <dbReference type="ARBA" id="ARBA00022723"/>
    </source>
</evidence>
<evidence type="ECO:0000256" key="6">
    <source>
        <dbReference type="ARBA" id="ARBA00023004"/>
    </source>
</evidence>
<evidence type="ECO:0000256" key="5">
    <source>
        <dbReference type="ARBA" id="ARBA00023002"/>
    </source>
</evidence>